<dbReference type="AlphaFoldDB" id="A0A2H0FKR5"/>
<dbReference type="SMART" id="SM00650">
    <property type="entry name" value="rADc"/>
    <property type="match status" value="1"/>
</dbReference>
<dbReference type="PANTHER" id="PTHR11727">
    <property type="entry name" value="DIMETHYLADENOSINE TRANSFERASE"/>
    <property type="match status" value="1"/>
</dbReference>
<keyword evidence="3 7" id="KW-0489">Methyltransferase</keyword>
<evidence type="ECO:0000313" key="10">
    <source>
        <dbReference type="EMBL" id="PIQ07225.1"/>
    </source>
</evidence>
<dbReference type="InterPro" id="IPR020598">
    <property type="entry name" value="rRNA_Ade_methylase_Trfase_N"/>
</dbReference>
<dbReference type="InterPro" id="IPR029063">
    <property type="entry name" value="SAM-dependent_MTases_sf"/>
</dbReference>
<keyword evidence="4 7" id="KW-0808">Transferase</keyword>
<evidence type="ECO:0000256" key="8">
    <source>
        <dbReference type="PROSITE-ProRule" id="PRU01026"/>
    </source>
</evidence>
<evidence type="ECO:0000256" key="2">
    <source>
        <dbReference type="ARBA" id="ARBA00022552"/>
    </source>
</evidence>
<dbReference type="Gene3D" id="3.40.50.150">
    <property type="entry name" value="Vaccinia Virus protein VP39"/>
    <property type="match status" value="1"/>
</dbReference>
<feature type="binding site" evidence="7 8">
    <location>
        <position position="100"/>
    </location>
    <ligand>
        <name>S-adenosyl-L-methionine</name>
        <dbReference type="ChEBI" id="CHEBI:59789"/>
    </ligand>
</feature>
<dbReference type="Gene3D" id="1.10.8.100">
    <property type="entry name" value="Ribosomal RNA adenine dimethylase-like, domain 2"/>
    <property type="match status" value="1"/>
</dbReference>
<comment type="subcellular location">
    <subcellularLocation>
        <location evidence="7">Cytoplasm</location>
    </subcellularLocation>
</comment>
<dbReference type="PROSITE" id="PS01131">
    <property type="entry name" value="RRNA_A_DIMETH"/>
    <property type="match status" value="1"/>
</dbReference>
<evidence type="ECO:0000256" key="4">
    <source>
        <dbReference type="ARBA" id="ARBA00022679"/>
    </source>
</evidence>
<reference evidence="10 11" key="1">
    <citation type="submission" date="2017-09" db="EMBL/GenBank/DDBJ databases">
        <title>Depth-based differentiation of microbial function through sediment-hosted aquifers and enrichment of novel symbionts in the deep terrestrial subsurface.</title>
        <authorList>
            <person name="Probst A.J."/>
            <person name="Ladd B."/>
            <person name="Jarett J.K."/>
            <person name="Geller-Mcgrath D.E."/>
            <person name="Sieber C.M."/>
            <person name="Emerson J.B."/>
            <person name="Anantharaman K."/>
            <person name="Thomas B.C."/>
            <person name="Malmstrom R."/>
            <person name="Stieglmeier M."/>
            <person name="Klingl A."/>
            <person name="Woyke T."/>
            <person name="Ryan C.M."/>
            <person name="Banfield J.F."/>
        </authorList>
    </citation>
    <scope>NUCLEOTIDE SEQUENCE [LARGE SCALE GENOMIC DNA]</scope>
    <source>
        <strain evidence="10">CG18_big_fil_WC_8_21_14_2_50_37_10</strain>
    </source>
</reference>
<feature type="binding site" evidence="7 8">
    <location>
        <position position="29"/>
    </location>
    <ligand>
        <name>S-adenosyl-L-methionine</name>
        <dbReference type="ChEBI" id="CHEBI:59789"/>
    </ligand>
</feature>
<dbReference type="CDD" id="cd02440">
    <property type="entry name" value="AdoMet_MTases"/>
    <property type="match status" value="1"/>
</dbReference>
<dbReference type="InterPro" id="IPR023165">
    <property type="entry name" value="rRNA_Ade_diMease-like_C"/>
</dbReference>
<protein>
    <recommendedName>
        <fullName evidence="7">Ribosomal RNA small subunit methyltransferase A</fullName>
        <ecNumber evidence="7">2.1.1.182</ecNumber>
    </recommendedName>
    <alternativeName>
        <fullName evidence="7">16S rRNA (adenine(1518)-N(6)/adenine(1519)-N(6))-dimethyltransferase</fullName>
    </alternativeName>
    <alternativeName>
        <fullName evidence="7">16S rRNA dimethyladenosine transferase</fullName>
    </alternativeName>
    <alternativeName>
        <fullName evidence="7">16S rRNA dimethylase</fullName>
    </alternativeName>
    <alternativeName>
        <fullName evidence="7">S-adenosylmethionine-6-N', N'-adenosyl(rRNA) dimethyltransferase</fullName>
    </alternativeName>
</protein>
<name>A0A2H0FKR5_9BACT</name>
<dbReference type="InterPro" id="IPR001737">
    <property type="entry name" value="KsgA/Erm"/>
</dbReference>
<dbReference type="InterPro" id="IPR011530">
    <property type="entry name" value="rRNA_adenine_dimethylase"/>
</dbReference>
<evidence type="ECO:0000259" key="9">
    <source>
        <dbReference type="SMART" id="SM00650"/>
    </source>
</evidence>
<dbReference type="GO" id="GO:0052908">
    <property type="term" value="F:16S rRNA (adenine(1518)-N(6)/adenine(1519)-N(6))-dimethyltransferase activity"/>
    <property type="evidence" value="ECO:0007669"/>
    <property type="project" value="UniProtKB-EC"/>
</dbReference>
<dbReference type="HAMAP" id="MF_00607">
    <property type="entry name" value="16SrRNA_methyltr_A"/>
    <property type="match status" value="1"/>
</dbReference>
<feature type="binding site" evidence="7 8">
    <location>
        <position position="54"/>
    </location>
    <ligand>
        <name>S-adenosyl-L-methionine</name>
        <dbReference type="ChEBI" id="CHEBI:59789"/>
    </ligand>
</feature>
<dbReference type="Pfam" id="PF00398">
    <property type="entry name" value="RrnaAD"/>
    <property type="match status" value="1"/>
</dbReference>
<dbReference type="InterPro" id="IPR020596">
    <property type="entry name" value="rRNA_Ade_Mease_Trfase_CS"/>
</dbReference>
<dbReference type="GO" id="GO:0005829">
    <property type="term" value="C:cytosol"/>
    <property type="evidence" value="ECO:0007669"/>
    <property type="project" value="TreeGrafter"/>
</dbReference>
<feature type="domain" description="Ribosomal RNA adenine methylase transferase N-terminal" evidence="9">
    <location>
        <begin position="34"/>
        <end position="215"/>
    </location>
</feature>
<dbReference type="SUPFAM" id="SSF53335">
    <property type="entry name" value="S-adenosyl-L-methionine-dependent methyltransferases"/>
    <property type="match status" value="1"/>
</dbReference>
<dbReference type="PANTHER" id="PTHR11727:SF7">
    <property type="entry name" value="DIMETHYLADENOSINE TRANSFERASE-RELATED"/>
    <property type="match status" value="1"/>
</dbReference>
<organism evidence="10 11">
    <name type="scientific">Candidatus Nealsonbacteria bacterium CG18_big_fil_WC_8_21_14_2_50_37_10</name>
    <dbReference type="NCBI Taxonomy" id="1974717"/>
    <lineage>
        <taxon>Bacteria</taxon>
        <taxon>Candidatus Nealsoniibacteriota</taxon>
    </lineage>
</organism>
<dbReference type="Proteomes" id="UP000230778">
    <property type="component" value="Unassembled WGS sequence"/>
</dbReference>
<keyword evidence="2 7" id="KW-0698">rRNA processing</keyword>
<proteinExistence type="inferred from homology"/>
<comment type="catalytic activity">
    <reaction evidence="7">
        <text>adenosine(1518)/adenosine(1519) in 16S rRNA + 4 S-adenosyl-L-methionine = N(6)-dimethyladenosine(1518)/N(6)-dimethyladenosine(1519) in 16S rRNA + 4 S-adenosyl-L-homocysteine + 4 H(+)</text>
        <dbReference type="Rhea" id="RHEA:19609"/>
        <dbReference type="Rhea" id="RHEA-COMP:10232"/>
        <dbReference type="Rhea" id="RHEA-COMP:10233"/>
        <dbReference type="ChEBI" id="CHEBI:15378"/>
        <dbReference type="ChEBI" id="CHEBI:57856"/>
        <dbReference type="ChEBI" id="CHEBI:59789"/>
        <dbReference type="ChEBI" id="CHEBI:74411"/>
        <dbReference type="ChEBI" id="CHEBI:74493"/>
        <dbReference type="EC" id="2.1.1.182"/>
    </reaction>
</comment>
<feature type="binding site" evidence="7 8">
    <location>
        <position position="120"/>
    </location>
    <ligand>
        <name>S-adenosyl-L-methionine</name>
        <dbReference type="ChEBI" id="CHEBI:59789"/>
    </ligand>
</feature>
<feature type="binding site" evidence="7 8">
    <location>
        <position position="27"/>
    </location>
    <ligand>
        <name>S-adenosyl-L-methionine</name>
        <dbReference type="ChEBI" id="CHEBI:59789"/>
    </ligand>
</feature>
<gene>
    <name evidence="7 10" type="primary">rsmA</name>
    <name evidence="7" type="synonym">ksgA</name>
    <name evidence="10" type="ORF">COW72_01035</name>
</gene>
<keyword evidence="5 7" id="KW-0949">S-adenosyl-L-methionine</keyword>
<evidence type="ECO:0000313" key="11">
    <source>
        <dbReference type="Proteomes" id="UP000230778"/>
    </source>
</evidence>
<keyword evidence="1 7" id="KW-0963">Cytoplasm</keyword>
<dbReference type="NCBIfam" id="TIGR00755">
    <property type="entry name" value="ksgA"/>
    <property type="match status" value="1"/>
</dbReference>
<evidence type="ECO:0000256" key="7">
    <source>
        <dbReference type="HAMAP-Rule" id="MF_00607"/>
    </source>
</evidence>
<feature type="binding site" evidence="7 8">
    <location>
        <position position="75"/>
    </location>
    <ligand>
        <name>S-adenosyl-L-methionine</name>
        <dbReference type="ChEBI" id="CHEBI:59789"/>
    </ligand>
</feature>
<evidence type="ECO:0000256" key="5">
    <source>
        <dbReference type="ARBA" id="ARBA00022691"/>
    </source>
</evidence>
<evidence type="ECO:0000256" key="6">
    <source>
        <dbReference type="ARBA" id="ARBA00022884"/>
    </source>
</evidence>
<dbReference type="EC" id="2.1.1.182" evidence="7"/>
<comment type="caution">
    <text evidence="10">The sequence shown here is derived from an EMBL/GenBank/DDBJ whole genome shotgun (WGS) entry which is preliminary data.</text>
</comment>
<comment type="similarity">
    <text evidence="7">Belongs to the class I-like SAM-binding methyltransferase superfamily. rRNA adenine N(6)-methyltransferase family. RsmA subfamily.</text>
</comment>
<dbReference type="EMBL" id="PCUC01000054">
    <property type="protein sequence ID" value="PIQ07225.1"/>
    <property type="molecule type" value="Genomic_DNA"/>
</dbReference>
<keyword evidence="6 7" id="KW-0694">RNA-binding</keyword>
<evidence type="ECO:0000256" key="3">
    <source>
        <dbReference type="ARBA" id="ARBA00022603"/>
    </source>
</evidence>
<sequence>MSLVSVRDIKNLLKRYKVHPLKRMGQNFLIDEEIIKKVIESAQLSKNDIVLEIGPGIGNLTIELAKKVKKLIAVEKDPTMVKILRKTLTDFDNVKVIQDDILKIGNWELEIGNSYKVVANLPFYLTAPVIRKFLEMENRPKEMVLVVQKEVAQRICPPRRARSSGEAGAKPPRMNLLAVSVQFYAKPEIETFVPKKSFWPQPKVDGAIIKIIPKKLSTRPGSVDLFFKIVKAGFSQPRKQLINNLSKEFLPAGRQGNLNREKVKDWLSKNNVRPSQRAETLSVEDWINLLQSCRIN</sequence>
<comment type="function">
    <text evidence="7">Specifically dimethylates two adjacent adenosines (A1518 and A1519) in the loop of a conserved hairpin near the 3'-end of 16S rRNA in the 30S particle. May play a critical role in biogenesis of 30S subunits.</text>
</comment>
<accession>A0A2H0FKR5</accession>
<dbReference type="GO" id="GO:0003723">
    <property type="term" value="F:RNA binding"/>
    <property type="evidence" value="ECO:0007669"/>
    <property type="project" value="UniProtKB-UniRule"/>
</dbReference>
<dbReference type="PROSITE" id="PS51689">
    <property type="entry name" value="SAM_RNA_A_N6_MT"/>
    <property type="match status" value="1"/>
</dbReference>
<evidence type="ECO:0000256" key="1">
    <source>
        <dbReference type="ARBA" id="ARBA00022490"/>
    </source>
</evidence>